<keyword evidence="10" id="KW-1185">Reference proteome</keyword>
<keyword evidence="6 9" id="KW-0418">Kinase</keyword>
<proteinExistence type="inferred from homology"/>
<dbReference type="Proteomes" id="UP000237822">
    <property type="component" value="Unassembled WGS sequence"/>
</dbReference>
<dbReference type="Gene3D" id="3.30.460.10">
    <property type="entry name" value="Beta Polymerase, domain 2"/>
    <property type="match status" value="1"/>
</dbReference>
<dbReference type="EC" id="2.7.1.24" evidence="6 7"/>
<name>A0A2T0UUE6_9MICO</name>
<dbReference type="InterPro" id="IPR027417">
    <property type="entry name" value="P-loop_NTPase"/>
</dbReference>
<dbReference type="GO" id="GO:0015937">
    <property type="term" value="P:coenzyme A biosynthetic process"/>
    <property type="evidence" value="ECO:0007669"/>
    <property type="project" value="UniProtKB-UniRule"/>
</dbReference>
<keyword evidence="6" id="KW-0808">Transferase</keyword>
<dbReference type="NCBIfam" id="TIGR00152">
    <property type="entry name" value="dephospho-CoA kinase"/>
    <property type="match status" value="1"/>
</dbReference>
<dbReference type="NCBIfam" id="NF002879">
    <property type="entry name" value="PRK03333.1"/>
    <property type="match status" value="1"/>
</dbReference>
<dbReference type="InterPro" id="IPR007344">
    <property type="entry name" value="GrpB/CoaE"/>
</dbReference>
<keyword evidence="5 6" id="KW-0067">ATP-binding</keyword>
<dbReference type="AlphaFoldDB" id="A0A2T0UUE6"/>
<evidence type="ECO:0000256" key="3">
    <source>
        <dbReference type="ARBA" id="ARBA00022490"/>
    </source>
</evidence>
<sequence length="391" mass="42376">MLRVGLTGGIGSGKSTVARALRDLGAVVVDADAVAREVVEPGMPALAAIRERFGDSVFGADGALDRPALGRVVFADPQALADLEGITHPVIWARTADLIAAAPDDAIVVHDMPLIVEKGMGADYHLVLVVGVDAETRVERLVRDRGMTPEDAHARIAAQADDDARRAAADVWLDNNGTPEQLDVSVRRLWAERLEPFNENLLHGIRAARTDRLALTEPREDWPAQAARLVARIEKALGERAVDVEHIGSTSVSGLVAKDVIDLQIGVRSLADADDPDFVKALSRKGFPRVEGNDRDNGKDGTEWPKRFHGTADPGRPAHVHVREVGSPGYEWALRFRDWLRSDEAAREEYAALKHELLGRGLGVSDYADAKEPWFDAVHTQVTGARLDGDG</sequence>
<dbReference type="Pfam" id="PF04229">
    <property type="entry name" value="GrpB"/>
    <property type="match status" value="1"/>
</dbReference>
<comment type="function">
    <text evidence="6">Catalyzes the phosphorylation of the 3'-hydroxyl group of dephosphocoenzyme A to form coenzyme A.</text>
</comment>
<dbReference type="Pfam" id="PF01121">
    <property type="entry name" value="CoaE"/>
    <property type="match status" value="1"/>
</dbReference>
<evidence type="ECO:0000256" key="2">
    <source>
        <dbReference type="ARBA" id="ARBA00011058"/>
    </source>
</evidence>
<dbReference type="InterPro" id="IPR001977">
    <property type="entry name" value="Depp_CoAkinase"/>
</dbReference>
<dbReference type="UniPathway" id="UPA00241">
    <property type="reaction ID" value="UER00356"/>
</dbReference>
<dbReference type="GO" id="GO:0005737">
    <property type="term" value="C:cytoplasm"/>
    <property type="evidence" value="ECO:0007669"/>
    <property type="project" value="UniProtKB-SubCell"/>
</dbReference>
<dbReference type="Gene3D" id="3.40.50.300">
    <property type="entry name" value="P-loop containing nucleotide triphosphate hydrolases"/>
    <property type="match status" value="1"/>
</dbReference>
<dbReference type="SUPFAM" id="SSF52540">
    <property type="entry name" value="P-loop containing nucleoside triphosphate hydrolases"/>
    <property type="match status" value="1"/>
</dbReference>
<dbReference type="GO" id="GO:0005524">
    <property type="term" value="F:ATP binding"/>
    <property type="evidence" value="ECO:0007669"/>
    <property type="project" value="UniProtKB-UniRule"/>
</dbReference>
<accession>A0A2T0UUE6</accession>
<reference evidence="9 10" key="1">
    <citation type="submission" date="2018-03" db="EMBL/GenBank/DDBJ databases">
        <title>Genomic Encyclopedia of Archaeal and Bacterial Type Strains, Phase II (KMG-II): from individual species to whole genera.</title>
        <authorList>
            <person name="Goeker M."/>
        </authorList>
    </citation>
    <scope>NUCLEOTIDE SEQUENCE [LARGE SCALE GENOMIC DNA]</scope>
    <source>
        <strain evidence="9 10">ATCC BAA-1496</strain>
    </source>
</reference>
<comment type="pathway">
    <text evidence="6">Cofactor biosynthesis; coenzyme A biosynthesis; CoA from (R)-pantothenate: step 5/5.</text>
</comment>
<evidence type="ECO:0000256" key="7">
    <source>
        <dbReference type="NCBIfam" id="TIGR00152"/>
    </source>
</evidence>
<comment type="subcellular location">
    <subcellularLocation>
        <location evidence="6">Cytoplasm</location>
    </subcellularLocation>
</comment>
<evidence type="ECO:0000256" key="4">
    <source>
        <dbReference type="ARBA" id="ARBA00022741"/>
    </source>
</evidence>
<organism evidence="9 10">
    <name type="scientific">Knoellia remsis</name>
    <dbReference type="NCBI Taxonomy" id="407159"/>
    <lineage>
        <taxon>Bacteria</taxon>
        <taxon>Bacillati</taxon>
        <taxon>Actinomycetota</taxon>
        <taxon>Actinomycetes</taxon>
        <taxon>Micrococcales</taxon>
        <taxon>Intrasporangiaceae</taxon>
        <taxon>Knoellia</taxon>
    </lineage>
</organism>
<evidence type="ECO:0000256" key="5">
    <source>
        <dbReference type="ARBA" id="ARBA00022840"/>
    </source>
</evidence>
<evidence type="ECO:0000313" key="9">
    <source>
        <dbReference type="EMBL" id="PRY61540.1"/>
    </source>
</evidence>
<dbReference type="PANTHER" id="PTHR10695:SF46">
    <property type="entry name" value="BIFUNCTIONAL COENZYME A SYNTHASE-RELATED"/>
    <property type="match status" value="1"/>
</dbReference>
<dbReference type="CDD" id="cd02022">
    <property type="entry name" value="DPCK"/>
    <property type="match status" value="1"/>
</dbReference>
<gene>
    <name evidence="6" type="primary">coaE</name>
    <name evidence="9" type="ORF">BCF74_10598</name>
</gene>
<keyword evidence="6" id="KW-0173">Coenzyme A biosynthesis</keyword>
<dbReference type="EMBL" id="PVTI01000005">
    <property type="protein sequence ID" value="PRY61540.1"/>
    <property type="molecule type" value="Genomic_DNA"/>
</dbReference>
<dbReference type="PROSITE" id="PS51219">
    <property type="entry name" value="DPCK"/>
    <property type="match status" value="1"/>
</dbReference>
<evidence type="ECO:0000313" key="10">
    <source>
        <dbReference type="Proteomes" id="UP000237822"/>
    </source>
</evidence>
<dbReference type="HAMAP" id="MF_00376">
    <property type="entry name" value="Dephospho_CoA_kinase"/>
    <property type="match status" value="1"/>
</dbReference>
<dbReference type="PANTHER" id="PTHR10695">
    <property type="entry name" value="DEPHOSPHO-COA KINASE-RELATED"/>
    <property type="match status" value="1"/>
</dbReference>
<dbReference type="InterPro" id="IPR043519">
    <property type="entry name" value="NT_sf"/>
</dbReference>
<evidence type="ECO:0000256" key="6">
    <source>
        <dbReference type="HAMAP-Rule" id="MF_00376"/>
    </source>
</evidence>
<feature type="compositionally biased region" description="Basic and acidic residues" evidence="8">
    <location>
        <begin position="291"/>
        <end position="306"/>
    </location>
</feature>
<keyword evidence="4 6" id="KW-0547">Nucleotide-binding</keyword>
<dbReference type="SUPFAM" id="SSF81301">
    <property type="entry name" value="Nucleotidyltransferase"/>
    <property type="match status" value="1"/>
</dbReference>
<dbReference type="RefSeq" id="WP_106296797.1">
    <property type="nucleotide sequence ID" value="NZ_PVTI01000005.1"/>
</dbReference>
<dbReference type="OrthoDB" id="9812943at2"/>
<protein>
    <recommendedName>
        <fullName evidence="6 7">Dephospho-CoA kinase</fullName>
        <ecNumber evidence="6 7">2.7.1.24</ecNumber>
    </recommendedName>
    <alternativeName>
        <fullName evidence="6">Dephosphocoenzyme A kinase</fullName>
    </alternativeName>
</protein>
<feature type="region of interest" description="Disordered" evidence="8">
    <location>
        <begin position="289"/>
        <end position="317"/>
    </location>
</feature>
<comment type="caution">
    <text evidence="9">The sequence shown here is derived from an EMBL/GenBank/DDBJ whole genome shotgun (WGS) entry which is preliminary data.</text>
</comment>
<keyword evidence="3 6" id="KW-0963">Cytoplasm</keyword>
<comment type="similarity">
    <text evidence="2">In the C-terminal section; belongs to the UPF0157 (GrpB) family.</text>
</comment>
<comment type="similarity">
    <text evidence="6">Belongs to the CoaE family.</text>
</comment>
<comment type="catalytic activity">
    <reaction evidence="6">
        <text>3'-dephospho-CoA + ATP = ADP + CoA + H(+)</text>
        <dbReference type="Rhea" id="RHEA:18245"/>
        <dbReference type="ChEBI" id="CHEBI:15378"/>
        <dbReference type="ChEBI" id="CHEBI:30616"/>
        <dbReference type="ChEBI" id="CHEBI:57287"/>
        <dbReference type="ChEBI" id="CHEBI:57328"/>
        <dbReference type="ChEBI" id="CHEBI:456216"/>
        <dbReference type="EC" id="2.7.1.24"/>
    </reaction>
</comment>
<evidence type="ECO:0000256" key="1">
    <source>
        <dbReference type="ARBA" id="ARBA00008826"/>
    </source>
</evidence>
<feature type="binding site" evidence="6">
    <location>
        <begin position="11"/>
        <end position="16"/>
    </location>
    <ligand>
        <name>ATP</name>
        <dbReference type="ChEBI" id="CHEBI:30616"/>
    </ligand>
</feature>
<dbReference type="GO" id="GO:0004140">
    <property type="term" value="F:dephospho-CoA kinase activity"/>
    <property type="evidence" value="ECO:0007669"/>
    <property type="project" value="UniProtKB-UniRule"/>
</dbReference>
<comment type="similarity">
    <text evidence="1">In the N-terminal section; belongs to the CoaE family.</text>
</comment>
<evidence type="ECO:0000256" key="8">
    <source>
        <dbReference type="SAM" id="MobiDB-lite"/>
    </source>
</evidence>